<evidence type="ECO:0000313" key="1">
    <source>
        <dbReference type="EMBL" id="CAI9946996.1"/>
    </source>
</evidence>
<dbReference type="AlphaFoldDB" id="A0AA86PVZ4"/>
<protein>
    <submittedName>
        <fullName evidence="1">Leucine-rich repeat</fullName>
    </submittedName>
    <submittedName>
        <fullName evidence="2">Leucine-rich_repeat</fullName>
    </submittedName>
</protein>
<organism evidence="1">
    <name type="scientific">Hexamita inflata</name>
    <dbReference type="NCBI Taxonomy" id="28002"/>
    <lineage>
        <taxon>Eukaryota</taxon>
        <taxon>Metamonada</taxon>
        <taxon>Diplomonadida</taxon>
        <taxon>Hexamitidae</taxon>
        <taxon>Hexamitinae</taxon>
        <taxon>Hexamita</taxon>
    </lineage>
</organism>
<keyword evidence="3" id="KW-1185">Reference proteome</keyword>
<dbReference type="Proteomes" id="UP001642409">
    <property type="component" value="Unassembled WGS sequence"/>
</dbReference>
<dbReference type="InterPro" id="IPR001611">
    <property type="entry name" value="Leu-rich_rpt"/>
</dbReference>
<dbReference type="EMBL" id="CATOUU010000772">
    <property type="protein sequence ID" value="CAI9946996.1"/>
    <property type="molecule type" value="Genomic_DNA"/>
</dbReference>
<accession>A0AA86PVZ4</accession>
<sequence length="114" mass="13579">MKQLTELNLNSNTVKDLTEIQHLPYYDEFTSTDQQQPTEQELKVGKIIQIIDKTTTLLREIREMREILKSRAQSSYKRKQNVNKLQYKLRDDYSLFTINVLQLFQSFSCSETQQ</sequence>
<proteinExistence type="predicted"/>
<evidence type="ECO:0000313" key="2">
    <source>
        <dbReference type="EMBL" id="CAL6050021.1"/>
    </source>
</evidence>
<reference evidence="2 3" key="2">
    <citation type="submission" date="2024-07" db="EMBL/GenBank/DDBJ databases">
        <authorList>
            <person name="Akdeniz Z."/>
        </authorList>
    </citation>
    <scope>NUCLEOTIDE SEQUENCE [LARGE SCALE GENOMIC DNA]</scope>
</reference>
<name>A0AA86PVZ4_9EUKA</name>
<evidence type="ECO:0000313" key="3">
    <source>
        <dbReference type="Proteomes" id="UP001642409"/>
    </source>
</evidence>
<dbReference type="EMBL" id="CAXDID020000183">
    <property type="protein sequence ID" value="CAL6050021.1"/>
    <property type="molecule type" value="Genomic_DNA"/>
</dbReference>
<reference evidence="1" key="1">
    <citation type="submission" date="2023-06" db="EMBL/GenBank/DDBJ databases">
        <authorList>
            <person name="Kurt Z."/>
        </authorList>
    </citation>
    <scope>NUCLEOTIDE SEQUENCE</scope>
</reference>
<gene>
    <name evidence="1" type="ORF">HINF_LOCUS34641</name>
    <name evidence="2" type="ORF">HINF_LOCUS43686</name>
</gene>
<dbReference type="PROSITE" id="PS51450">
    <property type="entry name" value="LRR"/>
    <property type="match status" value="1"/>
</dbReference>
<comment type="caution">
    <text evidence="1">The sequence shown here is derived from an EMBL/GenBank/DDBJ whole genome shotgun (WGS) entry which is preliminary data.</text>
</comment>